<name>A0A8J4YEQ8_CHIOP</name>
<reference evidence="2" key="1">
    <citation type="submission" date="2020-07" db="EMBL/GenBank/DDBJ databases">
        <title>The High-quality genome of the commercially important snow crab, Chionoecetes opilio.</title>
        <authorList>
            <person name="Jeong J.-H."/>
            <person name="Ryu S."/>
        </authorList>
    </citation>
    <scope>NUCLEOTIDE SEQUENCE</scope>
    <source>
        <strain evidence="2">MADBK_172401_WGS</strain>
        <tissue evidence="2">Digestive gland</tissue>
    </source>
</reference>
<dbReference type="PANTHER" id="PTHR24060">
    <property type="entry name" value="METABOTROPIC GLUTAMATE RECEPTOR"/>
    <property type="match status" value="1"/>
</dbReference>
<dbReference type="OrthoDB" id="425344at2759"/>
<dbReference type="SUPFAM" id="SSF53822">
    <property type="entry name" value="Periplasmic binding protein-like I"/>
    <property type="match status" value="1"/>
</dbReference>
<dbReference type="InterPro" id="IPR028082">
    <property type="entry name" value="Peripla_BP_I"/>
</dbReference>
<dbReference type="EMBL" id="JACEEZ010011003">
    <property type="protein sequence ID" value="KAG0721509.1"/>
    <property type="molecule type" value="Genomic_DNA"/>
</dbReference>
<keyword evidence="2" id="KW-0675">Receptor</keyword>
<evidence type="ECO:0000313" key="2">
    <source>
        <dbReference type="EMBL" id="KAG0721509.1"/>
    </source>
</evidence>
<comment type="caution">
    <text evidence="2">The sequence shown here is derived from an EMBL/GenBank/DDBJ whole genome shotgun (WGS) entry which is preliminary data.</text>
</comment>
<gene>
    <name evidence="2" type="primary">GRM6</name>
    <name evidence="2" type="ORF">GWK47_006332</name>
</gene>
<accession>A0A8J4YEQ8</accession>
<dbReference type="AlphaFoldDB" id="A0A8J4YEQ8"/>
<keyword evidence="3" id="KW-1185">Reference proteome</keyword>
<protein>
    <submittedName>
        <fullName evidence="2">Metabotropic glutamate receptor 6</fullName>
    </submittedName>
</protein>
<evidence type="ECO:0000313" key="3">
    <source>
        <dbReference type="Proteomes" id="UP000770661"/>
    </source>
</evidence>
<keyword evidence="1" id="KW-0325">Glycoprotein</keyword>
<dbReference type="InterPro" id="IPR050726">
    <property type="entry name" value="mGluR"/>
</dbReference>
<organism evidence="2 3">
    <name type="scientific">Chionoecetes opilio</name>
    <name type="common">Atlantic snow crab</name>
    <name type="synonym">Cancer opilio</name>
    <dbReference type="NCBI Taxonomy" id="41210"/>
    <lineage>
        <taxon>Eukaryota</taxon>
        <taxon>Metazoa</taxon>
        <taxon>Ecdysozoa</taxon>
        <taxon>Arthropoda</taxon>
        <taxon>Crustacea</taxon>
        <taxon>Multicrustacea</taxon>
        <taxon>Malacostraca</taxon>
        <taxon>Eumalacostraca</taxon>
        <taxon>Eucarida</taxon>
        <taxon>Decapoda</taxon>
        <taxon>Pleocyemata</taxon>
        <taxon>Brachyura</taxon>
        <taxon>Eubrachyura</taxon>
        <taxon>Majoidea</taxon>
        <taxon>Majidae</taxon>
        <taxon>Chionoecetes</taxon>
    </lineage>
</organism>
<dbReference type="Proteomes" id="UP000770661">
    <property type="component" value="Unassembled WGS sequence"/>
</dbReference>
<evidence type="ECO:0000256" key="1">
    <source>
        <dbReference type="ARBA" id="ARBA00023180"/>
    </source>
</evidence>
<proteinExistence type="predicted"/>
<dbReference type="Gene3D" id="3.40.50.2300">
    <property type="match status" value="1"/>
</dbReference>
<sequence length="149" mass="16187">MGVFAEVLGESLLFTGRITVVSKGCLSEYWENHFGCRYPNSSVTPYNAATSRQCSGEEHLSRTNTQFEAQLQFVSDAVMAFAYAFRDMHKELCKGRGLCPTIPHRRGMSGDMSSSIIGDGSVATTYSLSSKSLEVTTFGPPLGPTLRAS</sequence>